<dbReference type="AlphaFoldDB" id="A0A0V7ZSD7"/>
<name>A0A0V7ZSD7_9CYAN</name>
<dbReference type="RefSeq" id="WP_027843006.1">
    <property type="nucleotide sequence ID" value="NZ_LMTZ01000013.1"/>
</dbReference>
<keyword evidence="1" id="KW-0472">Membrane</keyword>
<evidence type="ECO:0000313" key="4">
    <source>
        <dbReference type="Proteomes" id="UP000053372"/>
    </source>
</evidence>
<proteinExistence type="predicted"/>
<feature type="transmembrane region" description="Helical" evidence="1">
    <location>
        <begin position="12"/>
        <end position="44"/>
    </location>
</feature>
<evidence type="ECO:0000313" key="3">
    <source>
        <dbReference type="EMBL" id="KST69807.1"/>
    </source>
</evidence>
<dbReference type="Proteomes" id="UP000053372">
    <property type="component" value="Unassembled WGS sequence"/>
</dbReference>
<gene>
    <name evidence="2" type="ORF">BC008_30645</name>
    <name evidence="3" type="ORF">BC008_36205</name>
</gene>
<comment type="caution">
    <text evidence="2">The sequence shown here is derived from an EMBL/GenBank/DDBJ whole genome shotgun (WGS) entry which is preliminary data.</text>
</comment>
<dbReference type="EMBL" id="LMTZ01000086">
    <property type="protein sequence ID" value="KST67557.1"/>
    <property type="molecule type" value="Genomic_DNA"/>
</dbReference>
<sequence>MSEKTIEGYGKGFLVLILPISVAIIFFVNTWRIWIVLVALLIGLRLFQSYRWQQWCTKVNPTFHQLIESNQGRITPIDLAIKGNFSGTKAKRYLDTKAGEFGARIVKVEDGNQVYHFITAKTLSSLLDSSEPEAEEFSAPTLKSSTQILAELEPKKEVSHAESLVNETISEQINAEPEHLHTEDKKPLEKQLLFGSLIQSELAKRLGVYSSTVFKRRNDPQFSEWSRNRDPDGIAWTYSKETKEFFPVDGEA</sequence>
<keyword evidence="1" id="KW-0812">Transmembrane</keyword>
<evidence type="ECO:0000256" key="1">
    <source>
        <dbReference type="SAM" id="Phobius"/>
    </source>
</evidence>
<organism evidence="2 4">
    <name type="scientific">Mastigocoleus testarum BC008</name>
    <dbReference type="NCBI Taxonomy" id="371196"/>
    <lineage>
        <taxon>Bacteria</taxon>
        <taxon>Bacillati</taxon>
        <taxon>Cyanobacteriota</taxon>
        <taxon>Cyanophyceae</taxon>
        <taxon>Nostocales</taxon>
        <taxon>Hapalosiphonaceae</taxon>
        <taxon>Mastigocoleus</taxon>
    </lineage>
</organism>
<accession>A0A0V7ZSD7</accession>
<reference evidence="2 4" key="1">
    <citation type="journal article" date="2015" name="Genome Announc.">
        <title>Draft Genome of the Euendolithic (true boring) Cyanobacterium Mastigocoleus testarum strain BC008.</title>
        <authorList>
            <person name="Guida B.S."/>
            <person name="Garcia-Pichel F."/>
        </authorList>
    </citation>
    <scope>NUCLEOTIDE SEQUENCE [LARGE SCALE GENOMIC DNA]</scope>
    <source>
        <strain evidence="2 4">BC008</strain>
    </source>
</reference>
<protein>
    <submittedName>
        <fullName evidence="2">Uncharacterized protein</fullName>
    </submittedName>
</protein>
<evidence type="ECO:0000313" key="2">
    <source>
        <dbReference type="EMBL" id="KST67557.1"/>
    </source>
</evidence>
<keyword evidence="4" id="KW-1185">Reference proteome</keyword>
<dbReference type="EMBL" id="LMTZ01000013">
    <property type="protein sequence ID" value="KST69807.1"/>
    <property type="molecule type" value="Genomic_DNA"/>
</dbReference>
<keyword evidence="1" id="KW-1133">Transmembrane helix</keyword>
<dbReference type="OrthoDB" id="490216at2"/>